<dbReference type="PANTHER" id="PTHR34580:SF1">
    <property type="entry name" value="PROTEIN PAFC"/>
    <property type="match status" value="1"/>
</dbReference>
<proteinExistence type="predicted"/>
<dbReference type="Pfam" id="PF08279">
    <property type="entry name" value="HTH_11"/>
    <property type="match status" value="1"/>
</dbReference>
<evidence type="ECO:0000259" key="1">
    <source>
        <dbReference type="Pfam" id="PF08279"/>
    </source>
</evidence>
<dbReference type="InterPro" id="IPR036388">
    <property type="entry name" value="WH-like_DNA-bd_sf"/>
</dbReference>
<dbReference type="PANTHER" id="PTHR34580">
    <property type="match status" value="1"/>
</dbReference>
<dbReference type="InterPro" id="IPR013196">
    <property type="entry name" value="HTH_11"/>
</dbReference>
<feature type="domain" description="Helix-turn-helix type 11" evidence="1">
    <location>
        <begin position="14"/>
        <end position="48"/>
    </location>
</feature>
<reference evidence="2 3" key="1">
    <citation type="submission" date="2018-11" db="EMBL/GenBank/DDBJ databases">
        <authorList>
            <person name="Wuyts S."/>
        </authorList>
    </citation>
    <scope>NUCLEOTIDE SEQUENCE [LARGE SCALE GENOMIC DNA]</scope>
    <source>
        <strain evidence="2">Lactobacillus mudanjiangensis AMBF249</strain>
    </source>
</reference>
<dbReference type="PROSITE" id="PS52050">
    <property type="entry name" value="WYL"/>
    <property type="match status" value="1"/>
</dbReference>
<dbReference type="InterPro" id="IPR036390">
    <property type="entry name" value="WH_DNA-bd_sf"/>
</dbReference>
<dbReference type="SUPFAM" id="SSF46785">
    <property type="entry name" value="Winged helix' DNA-binding domain"/>
    <property type="match status" value="1"/>
</dbReference>
<dbReference type="Gene3D" id="1.10.10.10">
    <property type="entry name" value="Winged helix-like DNA-binding domain superfamily/Winged helix DNA-binding domain"/>
    <property type="match status" value="1"/>
</dbReference>
<keyword evidence="3" id="KW-1185">Reference proteome</keyword>
<dbReference type="Proteomes" id="UP000289996">
    <property type="component" value="Unassembled WGS sequence"/>
</dbReference>
<accession>A0A660DZ50</accession>
<dbReference type="AlphaFoldDB" id="A0A660DZ50"/>
<gene>
    <name evidence="2" type="ORF">MUDAN_MDHGFNIF_00693</name>
</gene>
<dbReference type="InterPro" id="IPR051534">
    <property type="entry name" value="CBASS_pafABC_assoc_protein"/>
</dbReference>
<evidence type="ECO:0000313" key="3">
    <source>
        <dbReference type="Proteomes" id="UP000289996"/>
    </source>
</evidence>
<sequence length="313" mass="35942">MTNTERVINVLLDLLHGEAMTAETLAAKYQVTSRTIQRDLKSLRDLLAKNDPDYTYRHEGRHYQLTPTNQLQPAAVLAILKILIGSRALGRSELDLMMTDLLALLAPDARDQTKKLCLATLNQYLPVGAGQQDLLPRIQQFADWIATRTTLTFTYQHGTSLGIQDESGLPIGLYFDNFYFYVIMYSDKNPHRIYRLDRFSNLQASTADKFKLDYQRKIDEGRFNNKTYLLHGGNEVTYQFRYWALPQTALDRLPHSRIVSYYPDNSVLIEADSFEQGALMWILSQAEHLQVIAPPSLIEQVKSLYRSALARYQ</sequence>
<name>A0A660DZ50_9LACO</name>
<organism evidence="2 3">
    <name type="scientific">Lactiplantibacillus mudanjiangensis</name>
    <dbReference type="NCBI Taxonomy" id="1296538"/>
    <lineage>
        <taxon>Bacteria</taxon>
        <taxon>Bacillati</taxon>
        <taxon>Bacillota</taxon>
        <taxon>Bacilli</taxon>
        <taxon>Lactobacillales</taxon>
        <taxon>Lactobacillaceae</taxon>
        <taxon>Lactiplantibacillus</taxon>
    </lineage>
</organism>
<protein>
    <submittedName>
        <fullName evidence="2">Putative transcriptional regulator [Lactobacillus zymae]</fullName>
    </submittedName>
</protein>
<dbReference type="RefSeq" id="WP_165444270.1">
    <property type="nucleotide sequence ID" value="NZ_BJDY01000008.1"/>
</dbReference>
<dbReference type="EMBL" id="UYIG01000112">
    <property type="protein sequence ID" value="VDG28510.1"/>
    <property type="molecule type" value="Genomic_DNA"/>
</dbReference>
<evidence type="ECO:0000313" key="2">
    <source>
        <dbReference type="EMBL" id="VDG28510.1"/>
    </source>
</evidence>